<dbReference type="InterPro" id="IPR008620">
    <property type="entry name" value="FixH"/>
</dbReference>
<dbReference type="EMBL" id="FPHX01000284">
    <property type="protein sequence ID" value="SFV86481.1"/>
    <property type="molecule type" value="Genomic_DNA"/>
</dbReference>
<dbReference type="Pfam" id="PF05751">
    <property type="entry name" value="FixH"/>
    <property type="match status" value="1"/>
</dbReference>
<sequence>MTFHKSPMAVTMLVLFLILVGATFYRIITAIETHPGLVVADAYETGERYAEILENRNKLVQQGWKLELELPETITHSIEQTYTAVSTKQGKRLNKANATAYFYRPLEMKHDFSKPMYVNKEGIYQVEVILPLKGRWDVLIEITKGSFLQQVSAKMFAQ</sequence>
<accession>A0A1W1DY23</accession>
<organism evidence="1">
    <name type="scientific">hydrothermal vent metagenome</name>
    <dbReference type="NCBI Taxonomy" id="652676"/>
    <lineage>
        <taxon>unclassified sequences</taxon>
        <taxon>metagenomes</taxon>
        <taxon>ecological metagenomes</taxon>
    </lineage>
</organism>
<gene>
    <name evidence="1" type="ORF">MNB_SUP05-9-1118</name>
</gene>
<proteinExistence type="predicted"/>
<name>A0A1W1DY23_9ZZZZ</name>
<evidence type="ECO:0000313" key="1">
    <source>
        <dbReference type="EMBL" id="SFV86481.1"/>
    </source>
</evidence>
<reference evidence="1" key="1">
    <citation type="submission" date="2016-10" db="EMBL/GenBank/DDBJ databases">
        <authorList>
            <person name="de Groot N.N."/>
        </authorList>
    </citation>
    <scope>NUCLEOTIDE SEQUENCE</scope>
</reference>
<protein>
    <submittedName>
        <fullName evidence="1">Type cbb3 cytochrome oxidase biogenesis protein CcoH</fullName>
    </submittedName>
</protein>
<dbReference type="AlphaFoldDB" id="A0A1W1DY23"/>